<name>A0ABQ3D8S8_9ACTN</name>
<keyword evidence="9" id="KW-1185">Reference proteome</keyword>
<dbReference type="PANTHER" id="PTHR23501">
    <property type="entry name" value="MAJOR FACILITATOR SUPERFAMILY"/>
    <property type="match status" value="1"/>
</dbReference>
<evidence type="ECO:0000256" key="2">
    <source>
        <dbReference type="ARBA" id="ARBA00022448"/>
    </source>
</evidence>
<reference evidence="9" key="1">
    <citation type="journal article" date="2019" name="Int. J. Syst. Evol. Microbiol.">
        <title>The Global Catalogue of Microorganisms (GCM) 10K type strain sequencing project: providing services to taxonomists for standard genome sequencing and annotation.</title>
        <authorList>
            <consortium name="The Broad Institute Genomics Platform"/>
            <consortium name="The Broad Institute Genome Sequencing Center for Infectious Disease"/>
            <person name="Wu L."/>
            <person name="Ma J."/>
        </authorList>
    </citation>
    <scope>NUCLEOTIDE SEQUENCE [LARGE SCALE GENOMIC DNA]</scope>
    <source>
        <strain evidence="9">JCM 4733</strain>
    </source>
</reference>
<feature type="transmembrane region" description="Helical" evidence="6">
    <location>
        <begin position="217"/>
        <end position="235"/>
    </location>
</feature>
<dbReference type="EMBL" id="BMVN01000037">
    <property type="protein sequence ID" value="GHA56617.1"/>
    <property type="molecule type" value="Genomic_DNA"/>
</dbReference>
<dbReference type="Pfam" id="PF07690">
    <property type="entry name" value="MFS_1"/>
    <property type="match status" value="1"/>
</dbReference>
<dbReference type="InterPro" id="IPR011701">
    <property type="entry name" value="MFS"/>
</dbReference>
<keyword evidence="5 6" id="KW-0472">Membrane</keyword>
<evidence type="ECO:0000256" key="1">
    <source>
        <dbReference type="ARBA" id="ARBA00004429"/>
    </source>
</evidence>
<feature type="domain" description="Major facilitator superfamily (MFS) profile" evidence="7">
    <location>
        <begin position="1"/>
        <end position="432"/>
    </location>
</feature>
<dbReference type="PANTHER" id="PTHR23501:SF191">
    <property type="entry name" value="VACUOLAR BASIC AMINO ACID TRANSPORTER 4"/>
    <property type="match status" value="1"/>
</dbReference>
<dbReference type="SUPFAM" id="SSF103473">
    <property type="entry name" value="MFS general substrate transporter"/>
    <property type="match status" value="1"/>
</dbReference>
<dbReference type="RefSeq" id="WP_189892928.1">
    <property type="nucleotide sequence ID" value="NZ_BMVN01000037.1"/>
</dbReference>
<feature type="transmembrane region" description="Helical" evidence="6">
    <location>
        <begin position="12"/>
        <end position="41"/>
    </location>
</feature>
<evidence type="ECO:0000313" key="8">
    <source>
        <dbReference type="EMBL" id="GHA56617.1"/>
    </source>
</evidence>
<dbReference type="PROSITE" id="PS50850">
    <property type="entry name" value="MFS"/>
    <property type="match status" value="1"/>
</dbReference>
<feature type="transmembrane region" description="Helical" evidence="6">
    <location>
        <begin position="410"/>
        <end position="429"/>
    </location>
</feature>
<keyword evidence="4 6" id="KW-1133">Transmembrane helix</keyword>
<evidence type="ECO:0000256" key="5">
    <source>
        <dbReference type="ARBA" id="ARBA00023136"/>
    </source>
</evidence>
<feature type="transmembrane region" description="Helical" evidence="6">
    <location>
        <begin position="124"/>
        <end position="147"/>
    </location>
</feature>
<evidence type="ECO:0000313" key="9">
    <source>
        <dbReference type="Proteomes" id="UP000653644"/>
    </source>
</evidence>
<dbReference type="InterPro" id="IPR036259">
    <property type="entry name" value="MFS_trans_sf"/>
</dbReference>
<dbReference type="InterPro" id="IPR020846">
    <property type="entry name" value="MFS_dom"/>
</dbReference>
<protein>
    <submittedName>
        <fullName evidence="8">MFS transporter</fullName>
    </submittedName>
</protein>
<gene>
    <name evidence="8" type="ORF">GCM10010345_71400</name>
</gene>
<dbReference type="Proteomes" id="UP000653644">
    <property type="component" value="Unassembled WGS sequence"/>
</dbReference>
<evidence type="ECO:0000256" key="6">
    <source>
        <dbReference type="SAM" id="Phobius"/>
    </source>
</evidence>
<keyword evidence="2" id="KW-0813">Transport</keyword>
<feature type="transmembrane region" description="Helical" evidence="6">
    <location>
        <begin position="317"/>
        <end position="336"/>
    </location>
</feature>
<feature type="transmembrane region" description="Helical" evidence="6">
    <location>
        <begin position="288"/>
        <end position="310"/>
    </location>
</feature>
<organism evidence="8 9">
    <name type="scientific">Streptomyces canarius</name>
    <dbReference type="NCBI Taxonomy" id="285453"/>
    <lineage>
        <taxon>Bacteria</taxon>
        <taxon>Bacillati</taxon>
        <taxon>Actinomycetota</taxon>
        <taxon>Actinomycetes</taxon>
        <taxon>Kitasatosporales</taxon>
        <taxon>Streptomycetaceae</taxon>
        <taxon>Streptomyces</taxon>
    </lineage>
</organism>
<feature type="transmembrane region" description="Helical" evidence="6">
    <location>
        <begin position="194"/>
        <end position="211"/>
    </location>
</feature>
<feature type="transmembrane region" description="Helical" evidence="6">
    <location>
        <begin position="153"/>
        <end position="173"/>
    </location>
</feature>
<evidence type="ECO:0000256" key="3">
    <source>
        <dbReference type="ARBA" id="ARBA00022692"/>
    </source>
</evidence>
<sequence length="439" mass="45823">MLGSSLNPINSSVIATTLIAIGHTFHAGAASTIWLVSALYLASAIGQPTMGRLAGLIGPRRVFLAGLALVGIGGALGTVATNLPTLVAARVILGVGTSAGYPTAMIIVRRWAAGHEPARTGGTLGALAIAAQVTSALGLPLGGLLAAAAGWRITFFINVPLVVIGILMTLTWVPRDLPRTERTGDSTPTARLDTPGMVLFSGTIASLLLLLNDLHHPRWWLCALVVVLLVALVLWERRADDPFVDVRMLSRNKQLSATYLRVCLTFLLNYCILYGLTQWLQETRGLSAIGVGLLILPMSVFAALISLPFARHNLARSALYCTAAASVIGPAGLLLFTSTTPIWILVLITMVFGVISGLGVIGNQAALYQQAPAEAVGVAAGLMRTFTYLGAVLSSSLISLSFGDRATDSGLHTITFALLGLGAVLLAITPSGARHLKAS</sequence>
<feature type="transmembrane region" description="Helical" evidence="6">
    <location>
        <begin position="87"/>
        <end position="112"/>
    </location>
</feature>
<dbReference type="Gene3D" id="1.20.1720.10">
    <property type="entry name" value="Multidrug resistance protein D"/>
    <property type="match status" value="1"/>
</dbReference>
<feature type="transmembrane region" description="Helical" evidence="6">
    <location>
        <begin position="256"/>
        <end position="276"/>
    </location>
</feature>
<proteinExistence type="predicted"/>
<comment type="caution">
    <text evidence="8">The sequence shown here is derived from an EMBL/GenBank/DDBJ whole genome shotgun (WGS) entry which is preliminary data.</text>
</comment>
<feature type="transmembrane region" description="Helical" evidence="6">
    <location>
        <begin position="342"/>
        <end position="363"/>
    </location>
</feature>
<comment type="subcellular location">
    <subcellularLocation>
        <location evidence="1">Cell inner membrane</location>
        <topology evidence="1">Multi-pass membrane protein</topology>
    </subcellularLocation>
</comment>
<accession>A0ABQ3D8S8</accession>
<keyword evidence="3 6" id="KW-0812">Transmembrane</keyword>
<feature type="transmembrane region" description="Helical" evidence="6">
    <location>
        <begin position="375"/>
        <end position="398"/>
    </location>
</feature>
<dbReference type="Gene3D" id="1.20.1250.20">
    <property type="entry name" value="MFS general substrate transporter like domains"/>
    <property type="match status" value="1"/>
</dbReference>
<feature type="transmembrane region" description="Helical" evidence="6">
    <location>
        <begin position="62"/>
        <end position="81"/>
    </location>
</feature>
<evidence type="ECO:0000259" key="7">
    <source>
        <dbReference type="PROSITE" id="PS50850"/>
    </source>
</evidence>
<evidence type="ECO:0000256" key="4">
    <source>
        <dbReference type="ARBA" id="ARBA00022989"/>
    </source>
</evidence>